<protein>
    <recommendedName>
        <fullName evidence="4">SHOCT domain-containing protein</fullName>
    </recommendedName>
</protein>
<dbReference type="eggNOG" id="ENOG50320X4">
    <property type="taxonomic scope" value="Bacteria"/>
</dbReference>
<accession>E4N1T9</accession>
<keyword evidence="1" id="KW-0812">Transmembrane</keyword>
<proteinExistence type="predicted"/>
<gene>
    <name evidence="2" type="ordered locus">KSE_63640</name>
</gene>
<dbReference type="KEGG" id="ksk:KSE_63640"/>
<dbReference type="EMBL" id="AP010968">
    <property type="protein sequence ID" value="BAJ32123.1"/>
    <property type="molecule type" value="Genomic_DNA"/>
</dbReference>
<keyword evidence="1" id="KW-0472">Membrane</keyword>
<feature type="transmembrane region" description="Helical" evidence="1">
    <location>
        <begin position="20"/>
        <end position="38"/>
    </location>
</feature>
<keyword evidence="3" id="KW-1185">Reference proteome</keyword>
<name>E4N1T9_KITSK</name>
<organism evidence="2 3">
    <name type="scientific">Kitasatospora setae (strain ATCC 33774 / DSM 43861 / JCM 3304 / KCC A-0304 / NBRC 14216 / KM-6054)</name>
    <name type="common">Streptomyces setae</name>
    <dbReference type="NCBI Taxonomy" id="452652"/>
    <lineage>
        <taxon>Bacteria</taxon>
        <taxon>Bacillati</taxon>
        <taxon>Actinomycetota</taxon>
        <taxon>Actinomycetes</taxon>
        <taxon>Kitasatosporales</taxon>
        <taxon>Streptomycetaceae</taxon>
        <taxon>Kitasatospora</taxon>
    </lineage>
</organism>
<dbReference type="PATRIC" id="fig|452652.3.peg.6384"/>
<dbReference type="Proteomes" id="UP000007076">
    <property type="component" value="Chromosome"/>
</dbReference>
<dbReference type="STRING" id="452652.KSE_63640"/>
<evidence type="ECO:0000256" key="1">
    <source>
        <dbReference type="SAM" id="Phobius"/>
    </source>
</evidence>
<dbReference type="AlphaFoldDB" id="E4N1T9"/>
<feature type="transmembrane region" description="Helical" evidence="1">
    <location>
        <begin position="50"/>
        <end position="67"/>
    </location>
</feature>
<reference evidence="2 3" key="1">
    <citation type="journal article" date="2010" name="DNA Res.">
        <title>Genome sequence of Kitasatospora setae NBRC 14216T: an evolutionary snapshot of the family Streptomycetaceae.</title>
        <authorList>
            <person name="Ichikawa N."/>
            <person name="Oguchi A."/>
            <person name="Ikeda H."/>
            <person name="Ishikawa J."/>
            <person name="Kitani S."/>
            <person name="Watanabe Y."/>
            <person name="Nakamura S."/>
            <person name="Katano Y."/>
            <person name="Kishi E."/>
            <person name="Sasagawa M."/>
            <person name="Ankai A."/>
            <person name="Fukui S."/>
            <person name="Hashimoto Y."/>
            <person name="Kamata S."/>
            <person name="Otoguro M."/>
            <person name="Tanikawa S."/>
            <person name="Nihira T."/>
            <person name="Horinouchi S."/>
            <person name="Ohnishi Y."/>
            <person name="Hayakawa M."/>
            <person name="Kuzuyama T."/>
            <person name="Arisawa A."/>
            <person name="Nomoto F."/>
            <person name="Miura H."/>
            <person name="Takahashi Y."/>
            <person name="Fujita N."/>
        </authorList>
    </citation>
    <scope>NUCLEOTIDE SEQUENCE [LARGE SCALE GENOMIC DNA]</scope>
    <source>
        <strain evidence="3">ATCC 33774 / DSM 43861 / JCM 3304 / KCC A-0304 / NBRC 14216 / KM-6054</strain>
    </source>
</reference>
<feature type="transmembrane region" description="Helical" evidence="1">
    <location>
        <begin position="108"/>
        <end position="126"/>
    </location>
</feature>
<sequence length="278" mass="29643">MDDIVVPDEPRWPGLSGLRWFAIGFFGVLVAAGGWGAARLHVGFPGSDGYVYAGVVLFLAFLMYLSGQALARGGVEDGGFPVVGTGPSLLVAVALAAGGAAAGGWGGWIAAAVAAAAAAGAVPAVAHARRWRLWSLEDKRERALLEWRIRHEGETVRAALVEVARISDSPDYDGRYHATLTLRYPFGGTEHTKELRTSFPAHSRPRAGDGATVRFLAADPTDVRLELDEPRAPQDAPAAAPQDADLPARIERLHDLHRRGALTAEEFTLAKRRLLTGE</sequence>
<evidence type="ECO:0000313" key="2">
    <source>
        <dbReference type="EMBL" id="BAJ32123.1"/>
    </source>
</evidence>
<evidence type="ECO:0008006" key="4">
    <source>
        <dbReference type="Google" id="ProtNLM"/>
    </source>
</evidence>
<evidence type="ECO:0000313" key="3">
    <source>
        <dbReference type="Proteomes" id="UP000007076"/>
    </source>
</evidence>
<dbReference type="HOGENOM" id="CLU_1000324_0_0_11"/>
<dbReference type="RefSeq" id="WP_014139419.1">
    <property type="nucleotide sequence ID" value="NC_016109.1"/>
</dbReference>
<keyword evidence="1" id="KW-1133">Transmembrane helix</keyword>